<dbReference type="EMBL" id="JOPJ01000006">
    <property type="protein sequence ID" value="OUJ13352.1"/>
    <property type="molecule type" value="Genomic_DNA"/>
</dbReference>
<name>A0A252BWZ7_9PROT</name>
<evidence type="ECO:0000313" key="1">
    <source>
        <dbReference type="EMBL" id="OUJ13352.1"/>
    </source>
</evidence>
<gene>
    <name evidence="1" type="ORF">HK26_10575</name>
</gene>
<comment type="caution">
    <text evidence="1">The sequence shown here is derived from an EMBL/GenBank/DDBJ whole genome shotgun (WGS) entry which is preliminary data.</text>
</comment>
<reference evidence="2" key="1">
    <citation type="submission" date="2014-06" db="EMBL/GenBank/DDBJ databases">
        <authorList>
            <person name="Winans N.J."/>
            <person name="Newell P.D."/>
            <person name="Douglas A.E."/>
        </authorList>
    </citation>
    <scope>NUCLEOTIDE SEQUENCE [LARGE SCALE GENOMIC DNA]</scope>
</reference>
<evidence type="ECO:0000313" key="2">
    <source>
        <dbReference type="Proteomes" id="UP000194931"/>
    </source>
</evidence>
<organism evidence="1 2">
    <name type="scientific">Acetobacter okinawensis</name>
    <dbReference type="NCBI Taxonomy" id="1076594"/>
    <lineage>
        <taxon>Bacteria</taxon>
        <taxon>Pseudomonadati</taxon>
        <taxon>Pseudomonadota</taxon>
        <taxon>Alphaproteobacteria</taxon>
        <taxon>Acetobacterales</taxon>
        <taxon>Acetobacteraceae</taxon>
        <taxon>Acetobacter</taxon>
    </lineage>
</organism>
<dbReference type="AlphaFoldDB" id="A0A252BWZ7"/>
<sequence length="108" mass="11822">MVANDFVDDEVEKLLRKVGVQMRVFGQLAQACDLLCLPRRVSGGEFVERFKRTNSFGAAEALGQHGNKGCINIVYAAAEVLQGFRGARLVCHGDLGLWLLGKNIMEAL</sequence>
<proteinExistence type="predicted"/>
<dbReference type="Proteomes" id="UP000194931">
    <property type="component" value="Unassembled WGS sequence"/>
</dbReference>
<protein>
    <submittedName>
        <fullName evidence="1">Uncharacterized protein</fullName>
    </submittedName>
</protein>
<keyword evidence="2" id="KW-1185">Reference proteome</keyword>
<accession>A0A252BWZ7</accession>